<evidence type="ECO:0000259" key="1">
    <source>
        <dbReference type="PROSITE" id="PS50181"/>
    </source>
</evidence>
<dbReference type="Pfam" id="PF12937">
    <property type="entry name" value="F-box-like"/>
    <property type="match status" value="1"/>
</dbReference>
<dbReference type="AlphaFoldDB" id="A0A1B6EIS8"/>
<accession>A0A1B6EIS8</accession>
<name>A0A1B6EIS8_9HEMI</name>
<reference evidence="2" key="1">
    <citation type="submission" date="2015-11" db="EMBL/GenBank/DDBJ databases">
        <title>De novo transcriptome assembly of four potential Pierce s Disease insect vectors from Arizona vineyards.</title>
        <authorList>
            <person name="Tassone E.E."/>
        </authorList>
    </citation>
    <scope>NUCLEOTIDE SEQUENCE</scope>
</reference>
<dbReference type="EMBL" id="GECZ01031977">
    <property type="protein sequence ID" value="JAS37792.1"/>
    <property type="molecule type" value="Transcribed_RNA"/>
</dbReference>
<evidence type="ECO:0000313" key="2">
    <source>
        <dbReference type="EMBL" id="JAS37792.1"/>
    </source>
</evidence>
<feature type="domain" description="F-box" evidence="1">
    <location>
        <begin position="1"/>
        <end position="44"/>
    </location>
</feature>
<dbReference type="SMART" id="SM00256">
    <property type="entry name" value="FBOX"/>
    <property type="match status" value="1"/>
</dbReference>
<dbReference type="Gene3D" id="1.20.1280.50">
    <property type="match status" value="1"/>
</dbReference>
<organism evidence="2">
    <name type="scientific">Cuerna arida</name>
    <dbReference type="NCBI Taxonomy" id="1464854"/>
    <lineage>
        <taxon>Eukaryota</taxon>
        <taxon>Metazoa</taxon>
        <taxon>Ecdysozoa</taxon>
        <taxon>Arthropoda</taxon>
        <taxon>Hexapoda</taxon>
        <taxon>Insecta</taxon>
        <taxon>Pterygota</taxon>
        <taxon>Neoptera</taxon>
        <taxon>Paraneoptera</taxon>
        <taxon>Hemiptera</taxon>
        <taxon>Auchenorrhyncha</taxon>
        <taxon>Membracoidea</taxon>
        <taxon>Cicadellidae</taxon>
        <taxon>Cicadellinae</taxon>
        <taxon>Proconiini</taxon>
        <taxon>Cuerna</taxon>
    </lineage>
</organism>
<dbReference type="PROSITE" id="PS50181">
    <property type="entry name" value="FBOX"/>
    <property type="match status" value="1"/>
</dbReference>
<protein>
    <recommendedName>
        <fullName evidence="1">F-box domain-containing protein</fullName>
    </recommendedName>
</protein>
<proteinExistence type="predicted"/>
<gene>
    <name evidence="2" type="ORF">g.23820</name>
</gene>
<dbReference type="InterPro" id="IPR001810">
    <property type="entry name" value="F-box_dom"/>
</dbReference>
<dbReference type="InterPro" id="IPR036047">
    <property type="entry name" value="F-box-like_dom_sf"/>
</dbReference>
<sequence>METLPEEVVEMIALFLSKRDLKVCCATSHTWRDIFSQDVIWKRYCNRTLAKCLSAAESRVEPKFVLSEEEHLKNLSPLGECRQAYLKEQLLWSHWRNGNYMMEKLTIKS</sequence>
<dbReference type="SUPFAM" id="SSF81383">
    <property type="entry name" value="F-box domain"/>
    <property type="match status" value="1"/>
</dbReference>